<evidence type="ECO:0000256" key="1">
    <source>
        <dbReference type="SAM" id="Phobius"/>
    </source>
</evidence>
<keyword evidence="1" id="KW-0472">Membrane</keyword>
<feature type="transmembrane region" description="Helical" evidence="1">
    <location>
        <begin position="87"/>
        <end position="106"/>
    </location>
</feature>
<feature type="transmembrane region" description="Helical" evidence="1">
    <location>
        <begin position="62"/>
        <end position="80"/>
    </location>
</feature>
<organism evidence="2 3">
    <name type="scientific">Trypanosoma conorhini</name>
    <dbReference type="NCBI Taxonomy" id="83891"/>
    <lineage>
        <taxon>Eukaryota</taxon>
        <taxon>Discoba</taxon>
        <taxon>Euglenozoa</taxon>
        <taxon>Kinetoplastea</taxon>
        <taxon>Metakinetoplastina</taxon>
        <taxon>Trypanosomatida</taxon>
        <taxon>Trypanosomatidae</taxon>
        <taxon>Trypanosoma</taxon>
    </lineage>
</organism>
<evidence type="ECO:0000313" key="2">
    <source>
        <dbReference type="EMBL" id="RNF14407.1"/>
    </source>
</evidence>
<keyword evidence="3" id="KW-1185">Reference proteome</keyword>
<name>A0A422P9L6_9TRYP</name>
<keyword evidence="1" id="KW-1133">Transmembrane helix</keyword>
<dbReference type="Proteomes" id="UP000284403">
    <property type="component" value="Unassembled WGS sequence"/>
</dbReference>
<sequence length="157" mass="17423">MALRSAIRYLGLILILLIFIATGFQHISNPSVSAALLAKSQFPRMLKMTGVEYRLSASDYALFIQASGALFLAFSLFILLGVGRCFFALLLAMSTLLLTVAFHVNIDDPMRISNNDLFQLMKNLSIVGALLFVAGSGQRSHRYSKAYKEAEIEKKKR</sequence>
<comment type="caution">
    <text evidence="2">The sequence shown here is derived from an EMBL/GenBank/DDBJ whole genome shotgun (WGS) entry which is preliminary data.</text>
</comment>
<proteinExistence type="predicted"/>
<keyword evidence="1" id="KW-0812">Transmembrane</keyword>
<protein>
    <submittedName>
        <fullName evidence="2">DoxX</fullName>
    </submittedName>
</protein>
<reference evidence="2 3" key="1">
    <citation type="journal article" date="2018" name="BMC Genomics">
        <title>Genomic comparison of Trypanosoma conorhini and Trypanosoma rangeli to Trypanosoma cruzi strains of high and low virulence.</title>
        <authorList>
            <person name="Bradwell K.R."/>
            <person name="Koparde V.N."/>
            <person name="Matveyev A.V."/>
            <person name="Serrano M.G."/>
            <person name="Alves J.M."/>
            <person name="Parikh H."/>
            <person name="Huang B."/>
            <person name="Lee V."/>
            <person name="Espinosa-Alvarez O."/>
            <person name="Ortiz P.A."/>
            <person name="Costa-Martins A.G."/>
            <person name="Teixeira M.M."/>
            <person name="Buck G.A."/>
        </authorList>
    </citation>
    <scope>NUCLEOTIDE SEQUENCE [LARGE SCALE GENOMIC DNA]</scope>
    <source>
        <strain evidence="2 3">025E</strain>
    </source>
</reference>
<dbReference type="AlphaFoldDB" id="A0A422P9L6"/>
<dbReference type="EMBL" id="MKKU01000365">
    <property type="protein sequence ID" value="RNF14407.1"/>
    <property type="molecule type" value="Genomic_DNA"/>
</dbReference>
<dbReference type="GeneID" id="40319460"/>
<evidence type="ECO:0000313" key="3">
    <source>
        <dbReference type="Proteomes" id="UP000284403"/>
    </source>
</evidence>
<feature type="transmembrane region" description="Helical" evidence="1">
    <location>
        <begin position="118"/>
        <end position="135"/>
    </location>
</feature>
<dbReference type="RefSeq" id="XP_029227136.1">
    <property type="nucleotide sequence ID" value="XM_029372739.1"/>
</dbReference>
<gene>
    <name evidence="2" type="ORF">Tco025E_05849</name>
</gene>
<dbReference type="OrthoDB" id="271906at2759"/>
<accession>A0A422P9L6</accession>